<feature type="transmembrane region" description="Helical" evidence="1">
    <location>
        <begin position="122"/>
        <end position="142"/>
    </location>
</feature>
<evidence type="ECO:0000313" key="4">
    <source>
        <dbReference type="Proteomes" id="UP000242864"/>
    </source>
</evidence>
<proteinExistence type="predicted"/>
<accession>A0AAC9RSP5</accession>
<dbReference type="AlphaFoldDB" id="A0AAC9RSP5"/>
<dbReference type="EMBL" id="CP020773">
    <property type="protein sequence ID" value="ARJ50974.1"/>
    <property type="molecule type" value="Genomic_DNA"/>
</dbReference>
<feature type="transmembrane region" description="Helical" evidence="1">
    <location>
        <begin position="188"/>
        <end position="208"/>
    </location>
</feature>
<dbReference type="Pfam" id="PF02517">
    <property type="entry name" value="Rce1-like"/>
    <property type="match status" value="1"/>
</dbReference>
<dbReference type="InterPro" id="IPR003675">
    <property type="entry name" value="Rce1/LyrA-like_dom"/>
</dbReference>
<evidence type="ECO:0000256" key="1">
    <source>
        <dbReference type="SAM" id="Phobius"/>
    </source>
</evidence>
<dbReference type="Proteomes" id="UP000242864">
    <property type="component" value="Chromosome"/>
</dbReference>
<dbReference type="GO" id="GO:0004175">
    <property type="term" value="F:endopeptidase activity"/>
    <property type="evidence" value="ECO:0007669"/>
    <property type="project" value="UniProtKB-ARBA"/>
</dbReference>
<feature type="transmembrane region" description="Helical" evidence="1">
    <location>
        <begin position="56"/>
        <end position="73"/>
    </location>
</feature>
<keyword evidence="1" id="KW-0812">Transmembrane</keyword>
<keyword evidence="1" id="KW-1133">Transmembrane helix</keyword>
<evidence type="ECO:0000313" key="3">
    <source>
        <dbReference type="EMBL" id="ARJ50974.1"/>
    </source>
</evidence>
<dbReference type="KEGG" id="slz:B5P37_06395"/>
<feature type="domain" description="CAAX prenyl protease 2/Lysostaphin resistance protein A-like" evidence="2">
    <location>
        <begin position="131"/>
        <end position="224"/>
    </location>
</feature>
<gene>
    <name evidence="3" type="ORF">B5P37_06395</name>
</gene>
<dbReference type="RefSeq" id="WP_085237448.1">
    <property type="nucleotide sequence ID" value="NZ_CP020773.1"/>
</dbReference>
<feature type="transmembrane region" description="Helical" evidence="1">
    <location>
        <begin position="220"/>
        <end position="238"/>
    </location>
</feature>
<name>A0AAC9RSP5_9STAP</name>
<protein>
    <recommendedName>
        <fullName evidence="2">CAAX prenyl protease 2/Lysostaphin resistance protein A-like domain-containing protein</fullName>
    </recommendedName>
</protein>
<feature type="transmembrane region" description="Helical" evidence="1">
    <location>
        <begin position="15"/>
        <end position="36"/>
    </location>
</feature>
<keyword evidence="1" id="KW-0472">Membrane</keyword>
<sequence length="301" mass="33903">MYEQFVNKVQHKHPLYLICIPILIVAISLLLIATIWDLFTTLLLDHFIDTERDFGLAMTLEMILTLFTTLWLIKKVSGFSYRDLGFMKRNFMKHYLLGAVGGALGISLVFFINLVFKGIDVTFVFKTEALSAILLAFIFFLFQGMYEELLFRLYLMPHFSKAWGHTFALITTSLLFMLLHGLNSSVNPLAFLNLFIFGMVFGLIYYRTGSAWLIGAGHSLWNFVLGPVLGSHVSGAVIDNTILLSTPTPHHFLLSGGMYGMEGSVLTTIVGLAVILYFLFSPKFKRATSRTTNPFRGSSLH</sequence>
<dbReference type="GO" id="GO:0080120">
    <property type="term" value="P:CAAX-box protein maturation"/>
    <property type="evidence" value="ECO:0007669"/>
    <property type="project" value="UniProtKB-ARBA"/>
</dbReference>
<keyword evidence="4" id="KW-1185">Reference proteome</keyword>
<evidence type="ECO:0000259" key="2">
    <source>
        <dbReference type="Pfam" id="PF02517"/>
    </source>
</evidence>
<feature type="transmembrane region" description="Helical" evidence="1">
    <location>
        <begin position="94"/>
        <end position="116"/>
    </location>
</feature>
<reference evidence="3 4" key="1">
    <citation type="submission" date="2017-04" db="EMBL/GenBank/DDBJ databases">
        <authorList>
            <person name="Veseli I.A."/>
            <person name="Tang C."/>
            <person name="Pombert J.-F."/>
        </authorList>
    </citation>
    <scope>NUCLEOTIDE SEQUENCE [LARGE SCALE GENOMIC DNA]</scope>
    <source>
        <strain evidence="3 4">ATCC 700373</strain>
    </source>
</reference>
<dbReference type="PANTHER" id="PTHR39430">
    <property type="entry name" value="MEMBRANE-ASSOCIATED PROTEASE-RELATED"/>
    <property type="match status" value="1"/>
</dbReference>
<organism evidence="3 4">
    <name type="scientific">Staphylococcus lutrae</name>
    <dbReference type="NCBI Taxonomy" id="155085"/>
    <lineage>
        <taxon>Bacteria</taxon>
        <taxon>Bacillati</taxon>
        <taxon>Bacillota</taxon>
        <taxon>Bacilli</taxon>
        <taxon>Bacillales</taxon>
        <taxon>Staphylococcaceae</taxon>
        <taxon>Staphylococcus</taxon>
    </lineage>
</organism>
<feature type="transmembrane region" description="Helical" evidence="1">
    <location>
        <begin position="258"/>
        <end position="280"/>
    </location>
</feature>
<feature type="transmembrane region" description="Helical" evidence="1">
    <location>
        <begin position="162"/>
        <end position="182"/>
    </location>
</feature>
<dbReference type="PANTHER" id="PTHR39430:SF1">
    <property type="entry name" value="PROTEASE"/>
    <property type="match status" value="1"/>
</dbReference>